<evidence type="ECO:0000259" key="2">
    <source>
        <dbReference type="Pfam" id="PF13938"/>
    </source>
</evidence>
<dbReference type="Gene3D" id="3.40.50.11590">
    <property type="match status" value="1"/>
</dbReference>
<feature type="domain" description="Putative heavy-metal chelation" evidence="1">
    <location>
        <begin position="159"/>
        <end position="271"/>
    </location>
</feature>
<dbReference type="AlphaFoldDB" id="A0A4Q0Y3N6"/>
<keyword evidence="4" id="KW-1185">Reference proteome</keyword>
<dbReference type="EMBL" id="PDKO01000006">
    <property type="protein sequence ID" value="RXJ62861.1"/>
    <property type="molecule type" value="Genomic_DNA"/>
</dbReference>
<evidence type="ECO:0000313" key="4">
    <source>
        <dbReference type="Proteomes" id="UP000290191"/>
    </source>
</evidence>
<organism evidence="3 4">
    <name type="scientific">Halarcobacter anaerophilus</name>
    <dbReference type="NCBI Taxonomy" id="877500"/>
    <lineage>
        <taxon>Bacteria</taxon>
        <taxon>Pseudomonadati</taxon>
        <taxon>Campylobacterota</taxon>
        <taxon>Epsilonproteobacteria</taxon>
        <taxon>Campylobacterales</taxon>
        <taxon>Arcobacteraceae</taxon>
        <taxon>Halarcobacter</taxon>
    </lineage>
</organism>
<name>A0A4Q0Y3N6_9BACT</name>
<reference evidence="3 4" key="1">
    <citation type="submission" date="2017-10" db="EMBL/GenBank/DDBJ databases">
        <title>Genomics of the genus Arcobacter.</title>
        <authorList>
            <person name="Perez-Cataluna A."/>
            <person name="Figueras M.J."/>
        </authorList>
    </citation>
    <scope>NUCLEOTIDE SEQUENCE [LARGE SCALE GENOMIC DNA]</scope>
    <source>
        <strain evidence="3 4">DSM 24636</strain>
    </source>
</reference>
<dbReference type="InterPro" id="IPR025251">
    <property type="entry name" value="DUF4213"/>
</dbReference>
<protein>
    <recommendedName>
        <fullName evidence="5">Heavy-metal chelation domain-containing protein</fullName>
    </recommendedName>
</protein>
<dbReference type="Proteomes" id="UP000290191">
    <property type="component" value="Unassembled WGS sequence"/>
</dbReference>
<evidence type="ECO:0008006" key="5">
    <source>
        <dbReference type="Google" id="ProtNLM"/>
    </source>
</evidence>
<gene>
    <name evidence="3" type="ORF">CRV06_08480</name>
</gene>
<evidence type="ECO:0000313" key="3">
    <source>
        <dbReference type="EMBL" id="RXJ62861.1"/>
    </source>
</evidence>
<dbReference type="OrthoDB" id="5346861at2"/>
<dbReference type="InterPro" id="IPR007161">
    <property type="entry name" value="DUF364"/>
</dbReference>
<comment type="caution">
    <text evidence="3">The sequence shown here is derived from an EMBL/GenBank/DDBJ whole genome shotgun (WGS) entry which is preliminary data.</text>
</comment>
<evidence type="ECO:0000259" key="1">
    <source>
        <dbReference type="Pfam" id="PF04016"/>
    </source>
</evidence>
<sequence length="293" mass="33488">MRRWSPNFLRYLANFFGKKGILFHFSVTAMMNFIKTDIHIKRKIMILDELKEKALKSIEKNKLTLESFHLGELFTYVLVKNQNRSAKGVALTPLNEGELLEKDFNSLEEILEEKSFNPASRAIALAAINAVGQYELQEQNLDLKKDLREEGFKLILKNSQEKDKIVFIGNLRPLVKKLRENSRDVTVFCRMKVEPQNGVYNDIFEYEAVNNADIVIITGAALIGSTIDALLKFTSKAKMVMISGFSVGLNPVWLKGTGITHVASLYLDDSSKEEIEKDELENIFENRCYIQKI</sequence>
<accession>A0A4Q0Y3N6</accession>
<proteinExistence type="predicted"/>
<feature type="domain" description="DUF4213" evidence="2">
    <location>
        <begin position="53"/>
        <end position="131"/>
    </location>
</feature>
<dbReference type="SUPFAM" id="SSF159713">
    <property type="entry name" value="Dhaf3308-like"/>
    <property type="match status" value="1"/>
</dbReference>
<dbReference type="STRING" id="877500.GCA_000935065_01842"/>
<dbReference type="Pfam" id="PF04016">
    <property type="entry name" value="DUF364"/>
    <property type="match status" value="1"/>
</dbReference>
<dbReference type="Pfam" id="PF13938">
    <property type="entry name" value="DUF4213"/>
    <property type="match status" value="1"/>
</dbReference>